<dbReference type="EMBL" id="LT629690">
    <property type="protein sequence ID" value="SDE74621.1"/>
    <property type="molecule type" value="Genomic_DNA"/>
</dbReference>
<evidence type="ECO:0000313" key="1">
    <source>
        <dbReference type="EMBL" id="SDE74621.1"/>
    </source>
</evidence>
<organism evidence="1 2">
    <name type="scientific">Terriglobus roseus</name>
    <dbReference type="NCBI Taxonomy" id="392734"/>
    <lineage>
        <taxon>Bacteria</taxon>
        <taxon>Pseudomonadati</taxon>
        <taxon>Acidobacteriota</taxon>
        <taxon>Terriglobia</taxon>
        <taxon>Terriglobales</taxon>
        <taxon>Acidobacteriaceae</taxon>
        <taxon>Terriglobus</taxon>
    </lineage>
</organism>
<dbReference type="PANTHER" id="PTHR31694:SF26">
    <property type="entry name" value="OS05G0151100 PROTEIN"/>
    <property type="match status" value="1"/>
</dbReference>
<dbReference type="PROSITE" id="PS51318">
    <property type="entry name" value="TAT"/>
    <property type="match status" value="1"/>
</dbReference>
<accession>A0A1G7FFE7</accession>
<dbReference type="InterPro" id="IPR052965">
    <property type="entry name" value="Pigment-catalase-like"/>
</dbReference>
<sequence length="299" mass="30777">MADVSASGLKKNITDDLLSRRRFLSCASLAGAAAITVGCGDPTPYVDAATQPEIDTLNFALNIEYLQATLYSYIVTGKDLDSSLTGGGPAPTGAPGQLTFPNQQITDLFAEIYFDEISHVSALRTAVGNGLAIARPQLNLSAITAVNASNITPIARLLEDVGATAYAGIMARLSGNNSTALAQMLAVEGFHAGALRLIAIQQNSGYPSSLPGYVPADGFDIKPGDPGTSALAQQGPTTANGGFFDTASNGVPGQTNTFNGFAYQRSTSQTLAILYNNTATGTAKGAFFPNGVNGNITTV</sequence>
<proteinExistence type="predicted"/>
<protein>
    <submittedName>
        <fullName evidence="1">Ferritin-like domain-containing protein</fullName>
    </submittedName>
</protein>
<evidence type="ECO:0000313" key="2">
    <source>
        <dbReference type="Proteomes" id="UP000182427"/>
    </source>
</evidence>
<gene>
    <name evidence="1" type="ORF">SAMN05444167_0320</name>
</gene>
<dbReference type="PANTHER" id="PTHR31694">
    <property type="entry name" value="DESICCATION-LIKE PROTEIN"/>
    <property type="match status" value="1"/>
</dbReference>
<reference evidence="1 2" key="1">
    <citation type="submission" date="2016-10" db="EMBL/GenBank/DDBJ databases">
        <authorList>
            <person name="de Groot N.N."/>
        </authorList>
    </citation>
    <scope>NUCLEOTIDE SEQUENCE [LARGE SCALE GENOMIC DNA]</scope>
    <source>
        <strain evidence="1 2">GAS232</strain>
    </source>
</reference>
<keyword evidence="2" id="KW-1185">Reference proteome</keyword>
<dbReference type="Proteomes" id="UP000182427">
    <property type="component" value="Chromosome I"/>
</dbReference>
<dbReference type="Pfam" id="PF13668">
    <property type="entry name" value="Ferritin_2"/>
    <property type="match status" value="1"/>
</dbReference>
<dbReference type="RefSeq" id="WP_083343603.1">
    <property type="nucleotide sequence ID" value="NZ_LT629690.1"/>
</dbReference>
<dbReference type="AlphaFoldDB" id="A0A1G7FFE7"/>
<dbReference type="OrthoDB" id="119547at2"/>
<name>A0A1G7FFE7_9BACT</name>
<dbReference type="InterPro" id="IPR006311">
    <property type="entry name" value="TAT_signal"/>
</dbReference>